<accession>A0ABZ0USK3</accession>
<gene>
    <name evidence="1" type="ORF">Trichorick_00511</name>
</gene>
<evidence type="ECO:0000313" key="1">
    <source>
        <dbReference type="EMBL" id="WPY00628.1"/>
    </source>
</evidence>
<sequence length="162" mass="18572">MTKNVFSKYLIIKPYLEQESSLSSISTNSEAALRTLQRWIAQYKKNGLQNLDRKHCSDLGTYCKITNKTKGIIEGLFLHKQNISIANITRKINEYCAGQNITPANYCTVRKVIQAIPKGMATLAKYDDKAYADKYEIIMRRESKYPNQINKLKVIPQFEISA</sequence>
<dbReference type="RefSeq" id="WP_323738682.1">
    <property type="nucleotide sequence ID" value="NZ_CP112932.1"/>
</dbReference>
<dbReference type="EMBL" id="CP112932">
    <property type="protein sequence ID" value="WPY00628.1"/>
    <property type="molecule type" value="Genomic_DNA"/>
</dbReference>
<reference evidence="1 2" key="1">
    <citation type="submission" date="2022-10" db="EMBL/GenBank/DDBJ databases">
        <title>Host association and intracellularity evolved multiple times independently in the Rickettsiales.</title>
        <authorList>
            <person name="Castelli M."/>
            <person name="Nardi T."/>
            <person name="Gammuto L."/>
            <person name="Bellinzona G."/>
            <person name="Sabaneyeva E."/>
            <person name="Potekhin A."/>
            <person name="Serra V."/>
            <person name="Petroni G."/>
            <person name="Sassera D."/>
        </authorList>
    </citation>
    <scope>NUCLEOTIDE SEQUENCE [LARGE SCALE GENOMIC DNA]</scope>
    <source>
        <strain evidence="1 2">Kr 154-4</strain>
    </source>
</reference>
<proteinExistence type="predicted"/>
<evidence type="ECO:0000313" key="2">
    <source>
        <dbReference type="Proteomes" id="UP001326613"/>
    </source>
</evidence>
<keyword evidence="2" id="KW-1185">Reference proteome</keyword>
<dbReference type="Proteomes" id="UP001326613">
    <property type="component" value="Chromosome"/>
</dbReference>
<protein>
    <submittedName>
        <fullName evidence="1">DDE trasposase/invertase/recombinase domain protein</fullName>
    </submittedName>
</protein>
<organism evidence="1 2">
    <name type="scientific">Candidatus Trichorickettsia mobilis</name>
    <dbReference type="NCBI Taxonomy" id="1346319"/>
    <lineage>
        <taxon>Bacteria</taxon>
        <taxon>Pseudomonadati</taxon>
        <taxon>Pseudomonadota</taxon>
        <taxon>Alphaproteobacteria</taxon>
        <taxon>Rickettsiales</taxon>
        <taxon>Rickettsiaceae</taxon>
        <taxon>Rickettsieae</taxon>
        <taxon>Candidatus Trichorickettsia</taxon>
    </lineage>
</organism>
<name>A0ABZ0USK3_9RICK</name>